<gene>
    <name evidence="1" type="primary">ORF25413</name>
</gene>
<proteinExistence type="predicted"/>
<dbReference type="AlphaFoldDB" id="A0A0B6YJ43"/>
<organism evidence="1">
    <name type="scientific">Arion vulgaris</name>
    <dbReference type="NCBI Taxonomy" id="1028688"/>
    <lineage>
        <taxon>Eukaryota</taxon>
        <taxon>Metazoa</taxon>
        <taxon>Spiralia</taxon>
        <taxon>Lophotrochozoa</taxon>
        <taxon>Mollusca</taxon>
        <taxon>Gastropoda</taxon>
        <taxon>Heterobranchia</taxon>
        <taxon>Euthyneura</taxon>
        <taxon>Panpulmonata</taxon>
        <taxon>Eupulmonata</taxon>
        <taxon>Stylommatophora</taxon>
        <taxon>Helicina</taxon>
        <taxon>Arionoidea</taxon>
        <taxon>Arionidae</taxon>
        <taxon>Arion</taxon>
    </lineage>
</organism>
<feature type="non-terminal residue" evidence="1">
    <location>
        <position position="136"/>
    </location>
</feature>
<sequence>KNYLQSFIDETNKVLQLSISWVRNDDGTNNVTFRDINKMIEDKLVFLSSTDFSVECKEINKQQECTRKETSPSLFASSDKPLVTRHDQVSSVNAIPGELKAIVHQVKMMQETMSFLNIKTEKILEKQLIMEKFNES</sequence>
<name>A0A0B6YJ43_9EUPU</name>
<accession>A0A0B6YJ43</accession>
<evidence type="ECO:0000313" key="1">
    <source>
        <dbReference type="EMBL" id="CEK55520.1"/>
    </source>
</evidence>
<protein>
    <submittedName>
        <fullName evidence="1">Uncharacterized protein</fullName>
    </submittedName>
</protein>
<feature type="non-terminal residue" evidence="1">
    <location>
        <position position="1"/>
    </location>
</feature>
<reference evidence="1" key="1">
    <citation type="submission" date="2014-12" db="EMBL/GenBank/DDBJ databases">
        <title>Insight into the proteome of Arion vulgaris.</title>
        <authorList>
            <person name="Aradska J."/>
            <person name="Bulat T."/>
            <person name="Smidak R."/>
            <person name="Sarate P."/>
            <person name="Gangsoo J."/>
            <person name="Sialana F."/>
            <person name="Bilban M."/>
            <person name="Lubec G."/>
        </authorList>
    </citation>
    <scope>NUCLEOTIDE SEQUENCE</scope>
    <source>
        <tissue evidence="1">Skin</tissue>
    </source>
</reference>
<dbReference type="EMBL" id="HACG01008655">
    <property type="protein sequence ID" value="CEK55520.1"/>
    <property type="molecule type" value="Transcribed_RNA"/>
</dbReference>